<dbReference type="InterPro" id="IPR006842">
    <property type="entry name" value="Transposase_31"/>
</dbReference>
<reference evidence="2" key="2">
    <citation type="submission" date="2007-10" db="EMBL/GenBank/DDBJ databases">
        <authorList>
            <person name="Myers G.S."/>
        </authorList>
    </citation>
    <scope>NUCLEOTIDE SEQUENCE [LARGE SCALE GENOMIC DNA]</scope>
</reference>
<dbReference type="InterPro" id="IPR051699">
    <property type="entry name" value="Rpn/YhgA-like_nuclease"/>
</dbReference>
<dbReference type="PANTHER" id="PTHR34611">
    <property type="match status" value="1"/>
</dbReference>
<dbReference type="RefSeq" id="WP_006035611.1">
    <property type="nucleotide sequence ID" value="NZ_AAQJ02000001.1"/>
</dbReference>
<reference evidence="2" key="1">
    <citation type="submission" date="2006-04" db="EMBL/GenBank/DDBJ databases">
        <authorList>
            <person name="Seshadri R."/>
            <person name="Federici B.A."/>
        </authorList>
    </citation>
    <scope>NUCLEOTIDE SEQUENCE [LARGE SCALE GENOMIC DNA]</scope>
</reference>
<proteinExistence type="predicted"/>
<dbReference type="STRING" id="59196.RICGR_0974"/>
<keyword evidence="3" id="KW-1185">Reference proteome</keyword>
<dbReference type="GO" id="GO:0006310">
    <property type="term" value="P:DNA recombination"/>
    <property type="evidence" value="ECO:0007669"/>
    <property type="project" value="TreeGrafter"/>
</dbReference>
<evidence type="ECO:0000259" key="1">
    <source>
        <dbReference type="Pfam" id="PF04754"/>
    </source>
</evidence>
<feature type="domain" description="Transposase (putative) YhgA-like" evidence="1">
    <location>
        <begin position="8"/>
        <end position="71"/>
    </location>
</feature>
<dbReference type="OrthoDB" id="5562276at2"/>
<dbReference type="GO" id="GO:1990238">
    <property type="term" value="F:double-stranded DNA endonuclease activity"/>
    <property type="evidence" value="ECO:0007669"/>
    <property type="project" value="TreeGrafter"/>
</dbReference>
<dbReference type="AlphaFoldDB" id="A8PND5"/>
<dbReference type="Pfam" id="PF04754">
    <property type="entry name" value="Transposase_31"/>
    <property type="match status" value="1"/>
</dbReference>
<dbReference type="Proteomes" id="UP000054075">
    <property type="component" value="Unassembled WGS sequence"/>
</dbReference>
<organism evidence="2 3">
    <name type="scientific">Rickettsiella grylli</name>
    <dbReference type="NCBI Taxonomy" id="59196"/>
    <lineage>
        <taxon>Bacteria</taxon>
        <taxon>Pseudomonadati</taxon>
        <taxon>Pseudomonadota</taxon>
        <taxon>Gammaproteobacteria</taxon>
        <taxon>Legionellales</taxon>
        <taxon>Coxiellaceae</taxon>
        <taxon>Rickettsiella</taxon>
    </lineage>
</organism>
<dbReference type="PANTHER" id="PTHR34611:SF2">
    <property type="entry name" value="INACTIVE RECOMBINATION-PROMOTING NUCLEASE-LIKE PROTEIN RPNE-RELATED"/>
    <property type="match status" value="1"/>
</dbReference>
<evidence type="ECO:0000313" key="2">
    <source>
        <dbReference type="EMBL" id="EDP46637.1"/>
    </source>
</evidence>
<gene>
    <name evidence="2" type="ORF">RICGR_0974</name>
</gene>
<name>A8PND5_9COXI</name>
<dbReference type="eggNOG" id="COG5464">
    <property type="taxonomic scope" value="Bacteria"/>
</dbReference>
<comment type="caution">
    <text evidence="2">The sequence shown here is derived from an EMBL/GenBank/DDBJ whole genome shotgun (WGS) entry which is preliminary data.</text>
</comment>
<evidence type="ECO:0000313" key="3">
    <source>
        <dbReference type="Proteomes" id="UP000054075"/>
    </source>
</evidence>
<protein>
    <recommendedName>
        <fullName evidence="1">Transposase (putative) YhgA-like domain-containing protein</fullName>
    </recommendedName>
</protein>
<sequence length="83" mass="9758">MKTTIHHPHDKFFKRNLKEKKIAIDFLKAYLPQEIYKIIDINTLQLTEKSFIVPELKEIHSDIIYKCEINGECSPNCVINNLS</sequence>
<dbReference type="EMBL" id="AAQJ02000001">
    <property type="protein sequence ID" value="EDP46637.1"/>
    <property type="molecule type" value="Genomic_DNA"/>
</dbReference>
<accession>A8PND5</accession>